<comment type="caution">
    <text evidence="1">The sequence shown here is derived from an EMBL/GenBank/DDBJ whole genome shotgun (WGS) entry which is preliminary data.</text>
</comment>
<dbReference type="SUPFAM" id="SSF53254">
    <property type="entry name" value="Phosphoglycerate mutase-like"/>
    <property type="match status" value="1"/>
</dbReference>
<accession>A0ABV8AVT1</accession>
<protein>
    <submittedName>
        <fullName evidence="1">SixA phosphatase family protein</fullName>
    </submittedName>
</protein>
<sequence>MKKLFLLRHGEAGFSDGMDHERNLTAAGVEQLKRLSSKLSEEIDEIDLLLCSTANRTVQTADLIASTIPIHHKEFTREIYEGNLNVLINLLSNVPKSVNSCLLVGHNPIISLLLSHLSGLSYQNMSPGTFAQLEMVLDTWDLIGADTFILKEINS</sequence>
<dbReference type="CDD" id="cd07067">
    <property type="entry name" value="HP_PGM_like"/>
    <property type="match status" value="1"/>
</dbReference>
<dbReference type="Gene3D" id="3.40.50.1240">
    <property type="entry name" value="Phosphoglycerate mutase-like"/>
    <property type="match status" value="1"/>
</dbReference>
<dbReference type="InterPro" id="IPR013078">
    <property type="entry name" value="His_Pase_superF_clade-1"/>
</dbReference>
<dbReference type="InterPro" id="IPR029033">
    <property type="entry name" value="His_PPase_superfam"/>
</dbReference>
<evidence type="ECO:0000313" key="1">
    <source>
        <dbReference type="EMBL" id="MFC3880977.1"/>
    </source>
</evidence>
<dbReference type="EMBL" id="JBHRZS010000007">
    <property type="protein sequence ID" value="MFC3880977.1"/>
    <property type="molecule type" value="Genomic_DNA"/>
</dbReference>
<proteinExistence type="predicted"/>
<dbReference type="Proteomes" id="UP001595805">
    <property type="component" value="Unassembled WGS sequence"/>
</dbReference>
<gene>
    <name evidence="1" type="ORF">ACFOSV_12345</name>
</gene>
<name>A0ABV8AVT1_9BACT</name>
<organism evidence="1 2">
    <name type="scientific">Algoriphagus namhaensis</name>
    <dbReference type="NCBI Taxonomy" id="915353"/>
    <lineage>
        <taxon>Bacteria</taxon>
        <taxon>Pseudomonadati</taxon>
        <taxon>Bacteroidota</taxon>
        <taxon>Cytophagia</taxon>
        <taxon>Cytophagales</taxon>
        <taxon>Cyclobacteriaceae</taxon>
        <taxon>Algoriphagus</taxon>
    </lineage>
</organism>
<reference evidence="2" key="1">
    <citation type="journal article" date="2019" name="Int. J. Syst. Evol. Microbiol.">
        <title>The Global Catalogue of Microorganisms (GCM) 10K type strain sequencing project: providing services to taxonomists for standard genome sequencing and annotation.</title>
        <authorList>
            <consortium name="The Broad Institute Genomics Platform"/>
            <consortium name="The Broad Institute Genome Sequencing Center for Infectious Disease"/>
            <person name="Wu L."/>
            <person name="Ma J."/>
        </authorList>
    </citation>
    <scope>NUCLEOTIDE SEQUENCE [LARGE SCALE GENOMIC DNA]</scope>
    <source>
        <strain evidence="2">CCUG 60523</strain>
    </source>
</reference>
<keyword evidence="2" id="KW-1185">Reference proteome</keyword>
<dbReference type="Pfam" id="PF00300">
    <property type="entry name" value="His_Phos_1"/>
    <property type="match status" value="1"/>
</dbReference>
<evidence type="ECO:0000313" key="2">
    <source>
        <dbReference type="Proteomes" id="UP001595805"/>
    </source>
</evidence>
<dbReference type="RefSeq" id="WP_377906321.1">
    <property type="nucleotide sequence ID" value="NZ_JBHRZS010000007.1"/>
</dbReference>
<dbReference type="SMART" id="SM00855">
    <property type="entry name" value="PGAM"/>
    <property type="match status" value="1"/>
</dbReference>